<evidence type="ECO:0000313" key="2">
    <source>
        <dbReference type="Proteomes" id="UP000308600"/>
    </source>
</evidence>
<proteinExistence type="predicted"/>
<accession>A0ACD3AKX7</accession>
<dbReference type="Proteomes" id="UP000308600">
    <property type="component" value="Unassembled WGS sequence"/>
</dbReference>
<protein>
    <submittedName>
        <fullName evidence="1">Uncharacterized protein</fullName>
    </submittedName>
</protein>
<dbReference type="EMBL" id="ML208405">
    <property type="protein sequence ID" value="TFK66430.1"/>
    <property type="molecule type" value="Genomic_DNA"/>
</dbReference>
<name>A0ACD3AKX7_9AGAR</name>
<gene>
    <name evidence="1" type="ORF">BDN72DRAFT_961750</name>
</gene>
<organism evidence="1 2">
    <name type="scientific">Pluteus cervinus</name>
    <dbReference type="NCBI Taxonomy" id="181527"/>
    <lineage>
        <taxon>Eukaryota</taxon>
        <taxon>Fungi</taxon>
        <taxon>Dikarya</taxon>
        <taxon>Basidiomycota</taxon>
        <taxon>Agaricomycotina</taxon>
        <taxon>Agaricomycetes</taxon>
        <taxon>Agaricomycetidae</taxon>
        <taxon>Agaricales</taxon>
        <taxon>Pluteineae</taxon>
        <taxon>Pluteaceae</taxon>
        <taxon>Pluteus</taxon>
    </lineage>
</organism>
<evidence type="ECO:0000313" key="1">
    <source>
        <dbReference type="EMBL" id="TFK66430.1"/>
    </source>
</evidence>
<keyword evidence="2" id="KW-1185">Reference proteome</keyword>
<reference evidence="1 2" key="1">
    <citation type="journal article" date="2019" name="Nat. Ecol. Evol.">
        <title>Megaphylogeny resolves global patterns of mushroom evolution.</title>
        <authorList>
            <person name="Varga T."/>
            <person name="Krizsan K."/>
            <person name="Foldi C."/>
            <person name="Dima B."/>
            <person name="Sanchez-Garcia M."/>
            <person name="Sanchez-Ramirez S."/>
            <person name="Szollosi G.J."/>
            <person name="Szarkandi J.G."/>
            <person name="Papp V."/>
            <person name="Albert L."/>
            <person name="Andreopoulos W."/>
            <person name="Angelini C."/>
            <person name="Antonin V."/>
            <person name="Barry K.W."/>
            <person name="Bougher N.L."/>
            <person name="Buchanan P."/>
            <person name="Buyck B."/>
            <person name="Bense V."/>
            <person name="Catcheside P."/>
            <person name="Chovatia M."/>
            <person name="Cooper J."/>
            <person name="Damon W."/>
            <person name="Desjardin D."/>
            <person name="Finy P."/>
            <person name="Geml J."/>
            <person name="Haridas S."/>
            <person name="Hughes K."/>
            <person name="Justo A."/>
            <person name="Karasinski D."/>
            <person name="Kautmanova I."/>
            <person name="Kiss B."/>
            <person name="Kocsube S."/>
            <person name="Kotiranta H."/>
            <person name="LaButti K.M."/>
            <person name="Lechner B.E."/>
            <person name="Liimatainen K."/>
            <person name="Lipzen A."/>
            <person name="Lukacs Z."/>
            <person name="Mihaltcheva S."/>
            <person name="Morgado L.N."/>
            <person name="Niskanen T."/>
            <person name="Noordeloos M.E."/>
            <person name="Ohm R.A."/>
            <person name="Ortiz-Santana B."/>
            <person name="Ovrebo C."/>
            <person name="Racz N."/>
            <person name="Riley R."/>
            <person name="Savchenko A."/>
            <person name="Shiryaev A."/>
            <person name="Soop K."/>
            <person name="Spirin V."/>
            <person name="Szebenyi C."/>
            <person name="Tomsovsky M."/>
            <person name="Tulloss R.E."/>
            <person name="Uehling J."/>
            <person name="Grigoriev I.V."/>
            <person name="Vagvolgyi C."/>
            <person name="Papp T."/>
            <person name="Martin F.M."/>
            <person name="Miettinen O."/>
            <person name="Hibbett D.S."/>
            <person name="Nagy L.G."/>
        </authorList>
    </citation>
    <scope>NUCLEOTIDE SEQUENCE [LARGE SCALE GENOMIC DNA]</scope>
    <source>
        <strain evidence="1 2">NL-1719</strain>
    </source>
</reference>
<sequence length="202" mass="21947">MSSATEIPSAEALERVSELEVDNTKGEKVKFGSLYAEQKVIVVFIRHFFCGACQAYVEKLATVATSDLEATNTKLVVVGCGEWSAIQTYKETTTFQGELYADPSRDVYHALGMDIENMKGTPSNEQRKSYLTLGALSSALMSIWRGPVKNPTLLGKQGNLSQLGGEFVLGPGPTCTFAYRMQHTEDHTEVADLLKAAGVTPT</sequence>